<dbReference type="SUPFAM" id="SSF53850">
    <property type="entry name" value="Periplasmic binding protein-like II"/>
    <property type="match status" value="1"/>
</dbReference>
<dbReference type="InterPro" id="IPR001638">
    <property type="entry name" value="Solute-binding_3/MltF_N"/>
</dbReference>
<evidence type="ECO:0000259" key="5">
    <source>
        <dbReference type="SMART" id="SM00062"/>
    </source>
</evidence>
<evidence type="ECO:0000256" key="3">
    <source>
        <dbReference type="ARBA" id="ARBA00022729"/>
    </source>
</evidence>
<dbReference type="PANTHER" id="PTHR30085">
    <property type="entry name" value="AMINO ACID ABC TRANSPORTER PERMEASE"/>
    <property type="match status" value="1"/>
</dbReference>
<evidence type="ECO:0000256" key="1">
    <source>
        <dbReference type="ARBA" id="ARBA00010333"/>
    </source>
</evidence>
<organism evidence="6 7">
    <name type="scientific">Amycolatopsis magusensis</name>
    <dbReference type="NCBI Taxonomy" id="882444"/>
    <lineage>
        <taxon>Bacteria</taxon>
        <taxon>Bacillati</taxon>
        <taxon>Actinomycetota</taxon>
        <taxon>Actinomycetes</taxon>
        <taxon>Pseudonocardiales</taxon>
        <taxon>Pseudonocardiaceae</taxon>
        <taxon>Amycolatopsis</taxon>
    </lineage>
</organism>
<keyword evidence="2" id="KW-0813">Transport</keyword>
<comment type="similarity">
    <text evidence="1">Belongs to the bacterial solute-binding protein 3 family.</text>
</comment>
<gene>
    <name evidence="6" type="ORF">JOM49_001051</name>
</gene>
<keyword evidence="3" id="KW-0732">Signal</keyword>
<keyword evidence="4" id="KW-1133">Transmembrane helix</keyword>
<dbReference type="SMART" id="SM00062">
    <property type="entry name" value="PBPb"/>
    <property type="match status" value="1"/>
</dbReference>
<evidence type="ECO:0000313" key="7">
    <source>
        <dbReference type="Proteomes" id="UP000741013"/>
    </source>
</evidence>
<accession>A0ABS4PKU9</accession>
<feature type="transmembrane region" description="Helical" evidence="4">
    <location>
        <begin position="21"/>
        <end position="40"/>
    </location>
</feature>
<dbReference type="EMBL" id="JAGGMS010000001">
    <property type="protein sequence ID" value="MBP2179525.1"/>
    <property type="molecule type" value="Genomic_DNA"/>
</dbReference>
<sequence>MTGDESVAPRRRFRPGRGVRLTALIVALLLGLGVALWIPWQSKPSEDELREQAGLQGKVELLIGTMDDIPGAGYKDPVTGRYSGFDVEIGYLIAADLGFRPDEVRFLTVENEDRSRMVASDERGQRQRVDLVIAVYSRTDEREKLPEVSFSQPYLETEQSVMTLRGHDPIDDLTALRDKSVCTISTSTSRHPAEAAGAKMVNKSKISDCLQPLRDGQLDAMTTDAAILAGFVGAEPQTFQHHDVGLETPESWAVNTGGNEPLKTLVDLSLYRSKHDPADKRWEDAYDRYLRPLEAASAPQFIADDQQPDVEEVEVRQWPWERLAGVVRPAVTRRRAGSSGRSRCCPRSRSCCWCCASGT</sequence>
<evidence type="ECO:0000313" key="6">
    <source>
        <dbReference type="EMBL" id="MBP2179525.1"/>
    </source>
</evidence>
<proteinExistence type="inferred from homology"/>
<dbReference type="InterPro" id="IPR051455">
    <property type="entry name" value="Bact_solute-bind_prot3"/>
</dbReference>
<protein>
    <submittedName>
        <fullName evidence="6">Glutamate transport system substrate-binding protein</fullName>
    </submittedName>
</protein>
<reference evidence="6 7" key="1">
    <citation type="submission" date="2021-03" db="EMBL/GenBank/DDBJ databases">
        <title>Sequencing the genomes of 1000 actinobacteria strains.</title>
        <authorList>
            <person name="Klenk H.-P."/>
        </authorList>
    </citation>
    <scope>NUCLEOTIDE SEQUENCE [LARGE SCALE GENOMIC DNA]</scope>
    <source>
        <strain evidence="6 7">DSM 45510</strain>
    </source>
</reference>
<feature type="domain" description="Solute-binding protein family 3/N-terminal" evidence="5">
    <location>
        <begin position="60"/>
        <end position="293"/>
    </location>
</feature>
<evidence type="ECO:0000256" key="4">
    <source>
        <dbReference type="SAM" id="Phobius"/>
    </source>
</evidence>
<keyword evidence="7" id="KW-1185">Reference proteome</keyword>
<dbReference type="RefSeq" id="WP_209663233.1">
    <property type="nucleotide sequence ID" value="NZ_JAGGMS010000001.1"/>
</dbReference>
<keyword evidence="4" id="KW-0812">Transmembrane</keyword>
<keyword evidence="4" id="KW-0472">Membrane</keyword>
<comment type="caution">
    <text evidence="6">The sequence shown here is derived from an EMBL/GenBank/DDBJ whole genome shotgun (WGS) entry which is preliminary data.</text>
</comment>
<name>A0ABS4PKU9_9PSEU</name>
<dbReference type="Pfam" id="PF00497">
    <property type="entry name" value="SBP_bac_3"/>
    <property type="match status" value="1"/>
</dbReference>
<dbReference type="PANTHER" id="PTHR30085:SF6">
    <property type="entry name" value="ABC TRANSPORTER GLUTAMINE-BINDING PROTEIN GLNH"/>
    <property type="match status" value="1"/>
</dbReference>
<dbReference type="Proteomes" id="UP000741013">
    <property type="component" value="Unassembled WGS sequence"/>
</dbReference>
<dbReference type="Gene3D" id="3.40.190.10">
    <property type="entry name" value="Periplasmic binding protein-like II"/>
    <property type="match status" value="2"/>
</dbReference>
<evidence type="ECO:0000256" key="2">
    <source>
        <dbReference type="ARBA" id="ARBA00022448"/>
    </source>
</evidence>